<dbReference type="GO" id="GO:0004633">
    <property type="term" value="F:phosphopantothenoylcysteine decarboxylase activity"/>
    <property type="evidence" value="ECO:0007669"/>
    <property type="project" value="UniProtKB-UniRule"/>
</dbReference>
<organism evidence="7 8">
    <name type="scientific">Candidatus Kinetoplastidibacterium desouzai TCC079E</name>
    <dbReference type="NCBI Taxonomy" id="1208919"/>
    <lineage>
        <taxon>Bacteria</taxon>
        <taxon>Pseudomonadati</taxon>
        <taxon>Pseudomonadota</taxon>
        <taxon>Betaproteobacteria</taxon>
        <taxon>Candidatus Kinetoplastidibacterium</taxon>
    </lineage>
</organism>
<comment type="similarity">
    <text evidence="3 4">In the C-terminal section; belongs to the PPC synthetase family.</text>
</comment>
<name>M1M3G8_9PROT</name>
<evidence type="ECO:0000256" key="2">
    <source>
        <dbReference type="ARBA" id="ARBA00023239"/>
    </source>
</evidence>
<dbReference type="GO" id="GO:0071513">
    <property type="term" value="C:phosphopantothenoylcysteine decarboxylase complex"/>
    <property type="evidence" value="ECO:0007669"/>
    <property type="project" value="TreeGrafter"/>
</dbReference>
<dbReference type="AlphaFoldDB" id="M1M3G8"/>
<dbReference type="EC" id="6.3.2.5" evidence="3"/>
<evidence type="ECO:0000256" key="3">
    <source>
        <dbReference type="HAMAP-Rule" id="MF_02225"/>
    </source>
</evidence>
<dbReference type="Gene3D" id="3.40.50.10300">
    <property type="entry name" value="CoaB-like"/>
    <property type="match status" value="1"/>
</dbReference>
<reference evidence="7 8" key="1">
    <citation type="journal article" date="2013" name="Genome Biol. Evol.">
        <title>Genome evolution and phylogenomic analysis of candidatus kinetoplastibacterium, the betaproteobacterial endosymbionts of strigomonas and angomonas.</title>
        <authorList>
            <person name="Alves J.M."/>
            <person name="Serrano M.G."/>
            <person name="Maia da Silva F."/>
            <person name="Voegtly L.J."/>
            <person name="Matveyev A.V."/>
            <person name="Teixeira M.M."/>
            <person name="Camargo E.P."/>
            <person name="Buck G.A."/>
        </authorList>
    </citation>
    <scope>NUCLEOTIDE SEQUENCE [LARGE SCALE GENOMIC DNA]</scope>
    <source>
        <strain evidence="7 8">TCC079E</strain>
    </source>
</reference>
<evidence type="ECO:0000313" key="7">
    <source>
        <dbReference type="EMBL" id="AGF46785.1"/>
    </source>
</evidence>
<feature type="region of interest" description="Phosphopantothenate--cysteine ligase" evidence="3">
    <location>
        <begin position="191"/>
        <end position="397"/>
    </location>
</feature>
<dbReference type="PANTHER" id="PTHR14359">
    <property type="entry name" value="HOMO-OLIGOMERIC FLAVIN CONTAINING CYS DECARBOXYLASE FAMILY"/>
    <property type="match status" value="1"/>
</dbReference>
<dbReference type="InterPro" id="IPR003382">
    <property type="entry name" value="Flavoprotein"/>
</dbReference>
<comment type="similarity">
    <text evidence="3 4">In the N-terminal section; belongs to the HFCD (homo-oligomeric flavin containing Cys decarboxylase) superfamily.</text>
</comment>
<keyword evidence="3 4" id="KW-0436">Ligase</keyword>
<feature type="region of interest" description="Phosphopantothenoylcysteine decarboxylase" evidence="3">
    <location>
        <begin position="1"/>
        <end position="190"/>
    </location>
</feature>
<dbReference type="PROSITE" id="PS51257">
    <property type="entry name" value="PROKAR_LIPOPROTEIN"/>
    <property type="match status" value="1"/>
</dbReference>
<protein>
    <recommendedName>
        <fullName evidence="3">Coenzyme A biosynthesis bifunctional protein CoaBC</fullName>
    </recommendedName>
    <alternativeName>
        <fullName evidence="3">DNA/pantothenate metabolism flavoprotein</fullName>
    </alternativeName>
    <alternativeName>
        <fullName evidence="3">Phosphopantothenoylcysteine synthetase/decarboxylase</fullName>
        <shortName evidence="3">PPCS-PPCDC</shortName>
    </alternativeName>
    <domain>
        <recommendedName>
            <fullName evidence="3">Phosphopantothenoylcysteine decarboxylase</fullName>
            <shortName evidence="3">PPC decarboxylase</shortName>
            <shortName evidence="3">PPC-DC</shortName>
            <ecNumber evidence="3">4.1.1.36</ecNumber>
        </recommendedName>
        <alternativeName>
            <fullName evidence="3">CoaC</fullName>
        </alternativeName>
    </domain>
    <domain>
        <recommendedName>
            <fullName evidence="3">Phosphopantothenate--cysteine ligase</fullName>
            <ecNumber evidence="3">6.3.2.5</ecNumber>
        </recommendedName>
        <alternativeName>
            <fullName evidence="3">CoaB</fullName>
        </alternativeName>
        <alternativeName>
            <fullName evidence="3">Phosphopantothenoylcysteine synthetase</fullName>
            <shortName evidence="3">PPC synthetase</shortName>
            <shortName evidence="3">PPC-S</shortName>
        </alternativeName>
    </domain>
</protein>
<dbReference type="NCBIfam" id="TIGR00521">
    <property type="entry name" value="coaBC_dfp"/>
    <property type="match status" value="1"/>
</dbReference>
<dbReference type="GO" id="GO:0046872">
    <property type="term" value="F:metal ion binding"/>
    <property type="evidence" value="ECO:0007669"/>
    <property type="project" value="UniProtKB-KW"/>
</dbReference>
<dbReference type="UniPathway" id="UPA00241">
    <property type="reaction ID" value="UER00353"/>
</dbReference>
<feature type="domain" description="Flavoprotein" evidence="5">
    <location>
        <begin position="7"/>
        <end position="179"/>
    </location>
</feature>
<keyword evidence="1 3" id="KW-0210">Decarboxylase</keyword>
<dbReference type="GO" id="GO:0004632">
    <property type="term" value="F:phosphopantothenate--cysteine ligase activity"/>
    <property type="evidence" value="ECO:0007669"/>
    <property type="project" value="UniProtKB-UniRule"/>
</dbReference>
<dbReference type="InterPro" id="IPR036551">
    <property type="entry name" value="Flavin_trans-like"/>
</dbReference>
<feature type="active site" description="Proton donor" evidence="3">
    <location>
        <position position="159"/>
    </location>
</feature>
<comment type="function">
    <text evidence="4">Catalyzes two steps in the biosynthesis of coenzyme A. In the first step cysteine is conjugated to 4'-phosphopantothenate to form 4-phosphopantothenoylcysteine, in the latter compound is decarboxylated to form 4'-phosphopantotheine.</text>
</comment>
<keyword evidence="3 4" id="KW-0285">Flavoprotein</keyword>
<feature type="binding site" evidence="3">
    <location>
        <position position="289"/>
    </location>
    <ligand>
        <name>CTP</name>
        <dbReference type="ChEBI" id="CHEBI:37563"/>
    </ligand>
</feature>
<keyword evidence="2 3" id="KW-0456">Lyase</keyword>
<keyword evidence="3" id="KW-0511">Multifunctional enzyme</keyword>
<dbReference type="GO" id="GO:0010181">
    <property type="term" value="F:FMN binding"/>
    <property type="evidence" value="ECO:0007669"/>
    <property type="project" value="UniProtKB-UniRule"/>
</dbReference>
<evidence type="ECO:0000256" key="4">
    <source>
        <dbReference type="RuleBase" id="RU364078"/>
    </source>
</evidence>
<dbReference type="STRING" id="1208919.CDSE_0468"/>
<feature type="binding site" evidence="3">
    <location>
        <position position="343"/>
    </location>
    <ligand>
        <name>CTP</name>
        <dbReference type="ChEBI" id="CHEBI:37563"/>
    </ligand>
</feature>
<dbReference type="EC" id="4.1.1.36" evidence="3"/>
<dbReference type="PATRIC" id="fig|1208919.3.peg.223"/>
<dbReference type="Gene3D" id="3.40.50.1950">
    <property type="entry name" value="Flavin prenyltransferase-like"/>
    <property type="match status" value="1"/>
</dbReference>
<keyword evidence="3" id="KW-0460">Magnesium</keyword>
<dbReference type="HOGENOM" id="CLU_033319_0_1_4"/>
<dbReference type="SUPFAM" id="SSF102645">
    <property type="entry name" value="CoaB-like"/>
    <property type="match status" value="1"/>
</dbReference>
<evidence type="ECO:0000313" key="8">
    <source>
        <dbReference type="Proteomes" id="UP000011547"/>
    </source>
</evidence>
<dbReference type="GO" id="GO:0015937">
    <property type="term" value="P:coenzyme A biosynthetic process"/>
    <property type="evidence" value="ECO:0007669"/>
    <property type="project" value="UniProtKB-UniRule"/>
</dbReference>
<dbReference type="KEGG" id="kde:CDSE_0468"/>
<comment type="cofactor">
    <cofactor evidence="3">
        <name>Mg(2+)</name>
        <dbReference type="ChEBI" id="CHEBI:18420"/>
    </cofactor>
</comment>
<evidence type="ECO:0000259" key="6">
    <source>
        <dbReference type="Pfam" id="PF04127"/>
    </source>
</evidence>
<dbReference type="InterPro" id="IPR005252">
    <property type="entry name" value="CoaBC"/>
</dbReference>
<keyword evidence="3" id="KW-0479">Metal-binding</keyword>
<comment type="catalytic activity">
    <reaction evidence="3 4">
        <text>N-[(R)-4-phosphopantothenoyl]-L-cysteine + H(+) = (R)-4'-phosphopantetheine + CO2</text>
        <dbReference type="Rhea" id="RHEA:16793"/>
        <dbReference type="ChEBI" id="CHEBI:15378"/>
        <dbReference type="ChEBI" id="CHEBI:16526"/>
        <dbReference type="ChEBI" id="CHEBI:59458"/>
        <dbReference type="ChEBI" id="CHEBI:61723"/>
        <dbReference type="EC" id="4.1.1.36"/>
    </reaction>
</comment>
<dbReference type="eggNOG" id="COG0452">
    <property type="taxonomic scope" value="Bacteria"/>
</dbReference>
<dbReference type="Pfam" id="PF04127">
    <property type="entry name" value="DFP"/>
    <property type="match status" value="1"/>
</dbReference>
<dbReference type="Proteomes" id="UP000011547">
    <property type="component" value="Chromosome"/>
</dbReference>
<feature type="binding site" evidence="3">
    <location>
        <begin position="307"/>
        <end position="310"/>
    </location>
    <ligand>
        <name>CTP</name>
        <dbReference type="ChEBI" id="CHEBI:37563"/>
    </ligand>
</feature>
<sequence length="397" mass="44237">MSDLYKKNIIIGMTGSIACYKVADLIKILIEKEAIVTIVMTKSSKNFITKTTMETLSGKDVIDDESWNISDNGINHINLTRKADLIIIVPSTANFIAKISNGIADDFLSTMCLARNCQLFIAPAMNKEMWNNPSTQRNIKQLILDNIKIIGPSYGKQACGEIGYGKLAEIEEISDEIISFFQPKLLKNKKILITAGPTIEPIDPIRFISNKSSGKMGYSIAKAAYEFGADVTLVTGPTNLKIPTNIKTYNVVTAVDMYQSVMRNIADIDVFISVAAVSDWKVLNYQNNKIKKNNTNNIPKIILDYNPDILYEVAKIKNKPFCVGFAAETENLKDYAYKKLIQKNIDLIIANIATDVMNSDKAKLMLIDSSEILDLPNSNKIEAARQVMKEISKKLKQ</sequence>
<dbReference type="PANTHER" id="PTHR14359:SF6">
    <property type="entry name" value="PHOSPHOPANTOTHENOYLCYSTEINE DECARBOXYLASE"/>
    <property type="match status" value="1"/>
</dbReference>
<feature type="binding site" evidence="3">
    <location>
        <position position="339"/>
    </location>
    <ligand>
        <name>CTP</name>
        <dbReference type="ChEBI" id="CHEBI:37563"/>
    </ligand>
</feature>
<keyword evidence="3 4" id="KW-0288">FMN</keyword>
<dbReference type="InterPro" id="IPR035929">
    <property type="entry name" value="CoaB-like_sf"/>
</dbReference>
<comment type="pathway">
    <text evidence="3 4">Cofactor biosynthesis; coenzyme A biosynthesis; CoA from (R)-pantothenate: step 2/5.</text>
</comment>
<dbReference type="EMBL" id="CP003803">
    <property type="protein sequence ID" value="AGF46785.1"/>
    <property type="molecule type" value="Genomic_DNA"/>
</dbReference>
<feature type="binding site" evidence="3">
    <location>
        <position position="325"/>
    </location>
    <ligand>
        <name>CTP</name>
        <dbReference type="ChEBI" id="CHEBI:37563"/>
    </ligand>
</feature>
<comment type="catalytic activity">
    <reaction evidence="3 4">
        <text>(R)-4'-phosphopantothenate + L-cysteine + CTP = N-[(R)-4-phosphopantothenoyl]-L-cysteine + CMP + diphosphate + H(+)</text>
        <dbReference type="Rhea" id="RHEA:19397"/>
        <dbReference type="ChEBI" id="CHEBI:10986"/>
        <dbReference type="ChEBI" id="CHEBI:15378"/>
        <dbReference type="ChEBI" id="CHEBI:33019"/>
        <dbReference type="ChEBI" id="CHEBI:35235"/>
        <dbReference type="ChEBI" id="CHEBI:37563"/>
        <dbReference type="ChEBI" id="CHEBI:59458"/>
        <dbReference type="ChEBI" id="CHEBI:60377"/>
        <dbReference type="EC" id="6.3.2.5"/>
    </reaction>
</comment>
<comment type="pathway">
    <text evidence="3 4">Cofactor biosynthesis; coenzyme A biosynthesis; CoA from (R)-pantothenate: step 3/5.</text>
</comment>
<evidence type="ECO:0000259" key="5">
    <source>
        <dbReference type="Pfam" id="PF02441"/>
    </source>
</evidence>
<dbReference type="GO" id="GO:0015941">
    <property type="term" value="P:pantothenate catabolic process"/>
    <property type="evidence" value="ECO:0007669"/>
    <property type="project" value="InterPro"/>
</dbReference>
<comment type="cofactor">
    <cofactor evidence="3">
        <name>FMN</name>
        <dbReference type="ChEBI" id="CHEBI:58210"/>
    </cofactor>
    <text evidence="3">Binds 1 FMN per subunit.</text>
</comment>
<comment type="function">
    <text evidence="3">Catalyzes two sequential steps in the biosynthesis of coenzyme A. In the first step cysteine is conjugated to 4'-phosphopantothenate to form 4-phosphopantothenoylcysteine. In the second step the latter compound is decarboxylated to form 4'-phosphopantotheine.</text>
</comment>
<dbReference type="SUPFAM" id="SSF52507">
    <property type="entry name" value="Homo-oligomeric flavin-containing Cys decarboxylases, HFCD"/>
    <property type="match status" value="1"/>
</dbReference>
<feature type="binding site" evidence="3">
    <location>
        <position position="279"/>
    </location>
    <ligand>
        <name>CTP</name>
        <dbReference type="ChEBI" id="CHEBI:37563"/>
    </ligand>
</feature>
<keyword evidence="8" id="KW-1185">Reference proteome</keyword>
<dbReference type="OrthoDB" id="9802554at2"/>
<proteinExistence type="inferred from homology"/>
<accession>M1M3G8</accession>
<gene>
    <name evidence="3" type="primary">coaBC</name>
    <name evidence="7" type="ORF">CDSE_0468</name>
</gene>
<dbReference type="InterPro" id="IPR007085">
    <property type="entry name" value="DNA/pantothenate-metab_flavo_C"/>
</dbReference>
<feature type="domain" description="DNA/pantothenate metabolism flavoprotein C-terminal" evidence="6">
    <location>
        <begin position="186"/>
        <end position="393"/>
    </location>
</feature>
<dbReference type="RefSeq" id="WP_015396196.1">
    <property type="nucleotide sequence ID" value="NC_020294.1"/>
</dbReference>
<dbReference type="Pfam" id="PF02441">
    <property type="entry name" value="Flavoprotein"/>
    <property type="match status" value="1"/>
</dbReference>
<evidence type="ECO:0000256" key="1">
    <source>
        <dbReference type="ARBA" id="ARBA00022793"/>
    </source>
</evidence>
<comment type="caution">
    <text evidence="3">Lacks conserved residue(s) required for the propagation of feature annotation.</text>
</comment>
<dbReference type="HAMAP" id="MF_02225">
    <property type="entry name" value="CoaBC"/>
    <property type="match status" value="1"/>
</dbReference>